<dbReference type="AlphaFoldDB" id="A0A1E3NU38"/>
<dbReference type="EMBL" id="KV454216">
    <property type="protein sequence ID" value="ODQ56689.1"/>
    <property type="molecule type" value="Genomic_DNA"/>
</dbReference>
<dbReference type="Proteomes" id="UP000094112">
    <property type="component" value="Unassembled WGS sequence"/>
</dbReference>
<dbReference type="Pfam" id="PF10340">
    <property type="entry name" value="Say1_Mug180"/>
    <property type="match status" value="1"/>
</dbReference>
<accession>A0A1E3NU38</accession>
<dbReference type="SUPFAM" id="SSF53474">
    <property type="entry name" value="alpha/beta-Hydrolases"/>
    <property type="match status" value="1"/>
</dbReference>
<evidence type="ECO:0008006" key="4">
    <source>
        <dbReference type="Google" id="ProtNLM"/>
    </source>
</evidence>
<organism evidence="2 3">
    <name type="scientific">Wickerhamomyces anomalus (strain ATCC 58044 / CBS 1984 / NCYC 433 / NRRL Y-366-8)</name>
    <name type="common">Yeast</name>
    <name type="synonym">Hansenula anomala</name>
    <dbReference type="NCBI Taxonomy" id="683960"/>
    <lineage>
        <taxon>Eukaryota</taxon>
        <taxon>Fungi</taxon>
        <taxon>Dikarya</taxon>
        <taxon>Ascomycota</taxon>
        <taxon>Saccharomycotina</taxon>
        <taxon>Saccharomycetes</taxon>
        <taxon>Phaffomycetales</taxon>
        <taxon>Wickerhamomycetaceae</taxon>
        <taxon>Wickerhamomyces</taxon>
    </lineage>
</organism>
<protein>
    <recommendedName>
        <fullName evidence="4">Alpha/beta hydrolase fold-3 domain-containing protein</fullName>
    </recommendedName>
</protein>
<dbReference type="InterPro" id="IPR050300">
    <property type="entry name" value="GDXG_lipolytic_enzyme"/>
</dbReference>
<dbReference type="GO" id="GO:0016787">
    <property type="term" value="F:hydrolase activity"/>
    <property type="evidence" value="ECO:0007669"/>
    <property type="project" value="UniProtKB-KW"/>
</dbReference>
<dbReference type="RefSeq" id="XP_019035896.1">
    <property type="nucleotide sequence ID" value="XM_019184246.1"/>
</dbReference>
<dbReference type="Gene3D" id="3.40.50.1820">
    <property type="entry name" value="alpha/beta hydrolase"/>
    <property type="match status" value="1"/>
</dbReference>
<dbReference type="OrthoDB" id="3980503at2759"/>
<evidence type="ECO:0000256" key="1">
    <source>
        <dbReference type="ARBA" id="ARBA00022801"/>
    </source>
</evidence>
<dbReference type="STRING" id="683960.A0A1E3NU38"/>
<keyword evidence="1" id="KW-0378">Hydrolase</keyword>
<gene>
    <name evidence="2" type="ORF">WICANDRAFT_71449</name>
</gene>
<evidence type="ECO:0000313" key="2">
    <source>
        <dbReference type="EMBL" id="ODQ56689.1"/>
    </source>
</evidence>
<sequence length="331" mass="37383">MSKSKYTEPDQNIVVALAKGVFELPSTFIKINKDPAYSRHTLYAKWEITLLKTFIKNLHYKQLLFFSPNKSIKSQLKSTKSKHGSGLNNYGKELEGFPNAVWLAEKPGREPEDPVIIFYHGGGYLFQFRSDTHLVYLVNLAKKLPSHSILIVDYPLSSHPAPLNYNLDLWSYLFKEENLQNVITMGDSAGGHLILSSLASLKLTTSSMQLPKLFKHVLISPWIDLSSIAPPGENHDILDHDRSYGWGEIFSHNNEPIDVANADYGGLLDEHNTLVTVGELEMLRAGIEIFANRYNLPILLESQGVHDQITMEKFLGYKEGDIFDSIVDFCN</sequence>
<dbReference type="PANTHER" id="PTHR48081">
    <property type="entry name" value="AB HYDROLASE SUPERFAMILY PROTEIN C4A8.06C"/>
    <property type="match status" value="1"/>
</dbReference>
<name>A0A1E3NU38_WICAA</name>
<dbReference type="InterPro" id="IPR029058">
    <property type="entry name" value="AB_hydrolase_fold"/>
</dbReference>
<dbReference type="GeneID" id="30201492"/>
<evidence type="ECO:0000313" key="3">
    <source>
        <dbReference type="Proteomes" id="UP000094112"/>
    </source>
</evidence>
<dbReference type="PANTHER" id="PTHR48081:SF31">
    <property type="entry name" value="STERYL ACETYL HYDROLASE MUG81-RELATED"/>
    <property type="match status" value="1"/>
</dbReference>
<reference evidence="2 3" key="1">
    <citation type="journal article" date="2016" name="Proc. Natl. Acad. Sci. U.S.A.">
        <title>Comparative genomics of biotechnologically important yeasts.</title>
        <authorList>
            <person name="Riley R."/>
            <person name="Haridas S."/>
            <person name="Wolfe K.H."/>
            <person name="Lopes M.R."/>
            <person name="Hittinger C.T."/>
            <person name="Goeker M."/>
            <person name="Salamov A.A."/>
            <person name="Wisecaver J.H."/>
            <person name="Long T.M."/>
            <person name="Calvey C.H."/>
            <person name="Aerts A.L."/>
            <person name="Barry K.W."/>
            <person name="Choi C."/>
            <person name="Clum A."/>
            <person name="Coughlan A.Y."/>
            <person name="Deshpande S."/>
            <person name="Douglass A.P."/>
            <person name="Hanson S.J."/>
            <person name="Klenk H.-P."/>
            <person name="LaButti K.M."/>
            <person name="Lapidus A."/>
            <person name="Lindquist E.A."/>
            <person name="Lipzen A.M."/>
            <person name="Meier-Kolthoff J.P."/>
            <person name="Ohm R.A."/>
            <person name="Otillar R.P."/>
            <person name="Pangilinan J.L."/>
            <person name="Peng Y."/>
            <person name="Rokas A."/>
            <person name="Rosa C.A."/>
            <person name="Scheuner C."/>
            <person name="Sibirny A.A."/>
            <person name="Slot J.C."/>
            <person name="Stielow J.B."/>
            <person name="Sun H."/>
            <person name="Kurtzman C.P."/>
            <person name="Blackwell M."/>
            <person name="Grigoriev I.V."/>
            <person name="Jeffries T.W."/>
        </authorList>
    </citation>
    <scope>NUCLEOTIDE SEQUENCE [LARGE SCALE GENOMIC DNA]</scope>
    <source>
        <strain evidence="3">ATCC 58044 / CBS 1984 / NCYC 433 / NRRL Y-366-8</strain>
    </source>
</reference>
<dbReference type="InterPro" id="IPR019436">
    <property type="entry name" value="Say1-like"/>
</dbReference>
<keyword evidence="3" id="KW-1185">Reference proteome</keyword>
<proteinExistence type="predicted"/>